<evidence type="ECO:0000256" key="1">
    <source>
        <dbReference type="PROSITE-ProRule" id="PRU00176"/>
    </source>
</evidence>
<proteinExistence type="predicted"/>
<accession>A0AA35YVL8</accession>
<feature type="region of interest" description="Disordered" evidence="2">
    <location>
        <begin position="135"/>
        <end position="156"/>
    </location>
</feature>
<gene>
    <name evidence="4" type="ORF">LSALG_LOCUS20659</name>
</gene>
<keyword evidence="1" id="KW-0694">RNA-binding</keyword>
<dbReference type="Proteomes" id="UP001177003">
    <property type="component" value="Chromosome 4"/>
</dbReference>
<dbReference type="EMBL" id="OX465080">
    <property type="protein sequence ID" value="CAI9280936.1"/>
    <property type="molecule type" value="Genomic_DNA"/>
</dbReference>
<evidence type="ECO:0000313" key="4">
    <source>
        <dbReference type="EMBL" id="CAI9280936.1"/>
    </source>
</evidence>
<feature type="compositionally biased region" description="Acidic residues" evidence="2">
    <location>
        <begin position="327"/>
        <end position="348"/>
    </location>
</feature>
<feature type="compositionally biased region" description="Acidic residues" evidence="2">
    <location>
        <begin position="356"/>
        <end position="365"/>
    </location>
</feature>
<dbReference type="InterPro" id="IPR000504">
    <property type="entry name" value="RRM_dom"/>
</dbReference>
<dbReference type="PROSITE" id="PS50102">
    <property type="entry name" value="RRM"/>
    <property type="match status" value="1"/>
</dbReference>
<keyword evidence="5" id="KW-1185">Reference proteome</keyword>
<dbReference type="CDD" id="cd00590">
    <property type="entry name" value="RRM_SF"/>
    <property type="match status" value="1"/>
</dbReference>
<evidence type="ECO:0000259" key="3">
    <source>
        <dbReference type="PROSITE" id="PS50102"/>
    </source>
</evidence>
<evidence type="ECO:0000313" key="5">
    <source>
        <dbReference type="Proteomes" id="UP001177003"/>
    </source>
</evidence>
<evidence type="ECO:0000256" key="2">
    <source>
        <dbReference type="SAM" id="MobiDB-lite"/>
    </source>
</evidence>
<dbReference type="Pfam" id="PF00076">
    <property type="entry name" value="RRM_1"/>
    <property type="match status" value="1"/>
</dbReference>
<organism evidence="4 5">
    <name type="scientific">Lactuca saligna</name>
    <name type="common">Willowleaf lettuce</name>
    <dbReference type="NCBI Taxonomy" id="75948"/>
    <lineage>
        <taxon>Eukaryota</taxon>
        <taxon>Viridiplantae</taxon>
        <taxon>Streptophyta</taxon>
        <taxon>Embryophyta</taxon>
        <taxon>Tracheophyta</taxon>
        <taxon>Spermatophyta</taxon>
        <taxon>Magnoliopsida</taxon>
        <taxon>eudicotyledons</taxon>
        <taxon>Gunneridae</taxon>
        <taxon>Pentapetalae</taxon>
        <taxon>asterids</taxon>
        <taxon>campanulids</taxon>
        <taxon>Asterales</taxon>
        <taxon>Asteraceae</taxon>
        <taxon>Cichorioideae</taxon>
        <taxon>Cichorieae</taxon>
        <taxon>Lactucinae</taxon>
        <taxon>Lactuca</taxon>
    </lineage>
</organism>
<dbReference type="InterPro" id="IPR012677">
    <property type="entry name" value="Nucleotide-bd_a/b_plait_sf"/>
</dbReference>
<sequence>MEWTEVRRKKAPARPKHIQETTYFVTNVPEQAKKGEIREAFGRFGKFTDVYMGDKKGKNGKYFVFVRFGEVKNVMELEEKINGMTYRGNKLEVNLARHRRKDLPNPHTTNVNRRPIQVNNTGRWNTFRDHRTFTDVTRPPHMSGKNSAQSVPPAPPGPRPIQLQWDNQTYHWLHKTSLIGEALTLDHLGHLPKLLRDNGETDLEIKYVGGLRVLFLFDSSLDAKDFLNNENRWKETLKWVNWSDETDMQVERVAWIRITGLPLYLWGGGGGGTVDLSCPKIGILTSRKTRVNEELQVAIDWRVFKIGIIEFDEDWFPFRFDKSEDYYETQDEDDEEDSEYGNEEEDGISDTYMGNPDDEKEEGEISPELQTEKNVIQSEGGQAINTEIGDEFPTRQPVVRSEVNETSEEVQRTPGEQMMVRDSMLTEHVASPRILEALMDNGNIPSLIHNSKDNCPGPGMESNPNLNGLSYELPLIGCFGPFSSPIVSNKGIRQSSEVCSSLGKRRRLEHDEPRRPIPLINQMTSLFDLDVPPSHMASQTAVVKEVDHAPIDINIVPSESHGNLNEDVSDDCSSSSTEIRKTVEIGNALGFEISPNDPILKGVMGEIGEAAAPQ</sequence>
<feature type="domain" description="RRM" evidence="3">
    <location>
        <begin position="21"/>
        <end position="98"/>
    </location>
</feature>
<dbReference type="Gene3D" id="3.30.70.330">
    <property type="match status" value="1"/>
</dbReference>
<dbReference type="SUPFAM" id="SSF54928">
    <property type="entry name" value="RNA-binding domain, RBD"/>
    <property type="match status" value="1"/>
</dbReference>
<dbReference type="SMART" id="SM00360">
    <property type="entry name" value="RRM"/>
    <property type="match status" value="1"/>
</dbReference>
<dbReference type="AlphaFoldDB" id="A0AA35YVL8"/>
<name>A0AA35YVL8_LACSI</name>
<feature type="compositionally biased region" description="Polar residues" evidence="2">
    <location>
        <begin position="368"/>
        <end position="385"/>
    </location>
</feature>
<protein>
    <recommendedName>
        <fullName evidence="3">RRM domain-containing protein</fullName>
    </recommendedName>
</protein>
<reference evidence="4" key="1">
    <citation type="submission" date="2023-04" db="EMBL/GenBank/DDBJ databases">
        <authorList>
            <person name="Vijverberg K."/>
            <person name="Xiong W."/>
            <person name="Schranz E."/>
        </authorList>
    </citation>
    <scope>NUCLEOTIDE SEQUENCE</scope>
</reference>
<dbReference type="PANTHER" id="PTHR34427">
    <property type="entry name" value="DUF4283 DOMAIN PROTEIN"/>
    <property type="match status" value="1"/>
</dbReference>
<dbReference type="InterPro" id="IPR035979">
    <property type="entry name" value="RBD_domain_sf"/>
</dbReference>
<dbReference type="GO" id="GO:0003723">
    <property type="term" value="F:RNA binding"/>
    <property type="evidence" value="ECO:0007669"/>
    <property type="project" value="UniProtKB-UniRule"/>
</dbReference>
<dbReference type="PANTHER" id="PTHR34427:SF5">
    <property type="entry name" value="DUF4283 DOMAIN-CONTAINING PROTEIN"/>
    <property type="match status" value="1"/>
</dbReference>
<feature type="region of interest" description="Disordered" evidence="2">
    <location>
        <begin position="327"/>
        <end position="413"/>
    </location>
</feature>